<keyword evidence="5" id="KW-0539">Nucleus</keyword>
<evidence type="ECO:0000256" key="4">
    <source>
        <dbReference type="ARBA" id="ARBA00023163"/>
    </source>
</evidence>
<dbReference type="AlphaFoldDB" id="A0A7J7M6S9"/>
<dbReference type="PANTHER" id="PTHR34269">
    <property type="entry name" value="TRANSCRIPTION FACTOR B3-DOMAIN FAMILY-RELATED"/>
    <property type="match status" value="1"/>
</dbReference>
<evidence type="ECO:0000256" key="1">
    <source>
        <dbReference type="ARBA" id="ARBA00004123"/>
    </source>
</evidence>
<evidence type="ECO:0000313" key="6">
    <source>
        <dbReference type="EMBL" id="KAF6150552.1"/>
    </source>
</evidence>
<evidence type="ECO:0000256" key="2">
    <source>
        <dbReference type="ARBA" id="ARBA00023015"/>
    </source>
</evidence>
<proteinExistence type="predicted"/>
<dbReference type="InterPro" id="IPR003340">
    <property type="entry name" value="B3_DNA-bd"/>
</dbReference>
<comment type="subcellular location">
    <subcellularLocation>
        <location evidence="1">Nucleus</location>
    </subcellularLocation>
</comment>
<evidence type="ECO:0000313" key="7">
    <source>
        <dbReference type="Proteomes" id="UP000541444"/>
    </source>
</evidence>
<dbReference type="InterPro" id="IPR051442">
    <property type="entry name" value="B3_domain"/>
</dbReference>
<evidence type="ECO:0000256" key="3">
    <source>
        <dbReference type="ARBA" id="ARBA00023125"/>
    </source>
</evidence>
<comment type="caution">
    <text evidence="6">The sequence shown here is derived from an EMBL/GenBank/DDBJ whole genome shotgun (WGS) entry which is preliminary data.</text>
</comment>
<name>A0A7J7M6S9_9MAGN</name>
<keyword evidence="2" id="KW-0805">Transcription regulation</keyword>
<gene>
    <name evidence="6" type="ORF">GIB67_030353</name>
</gene>
<evidence type="ECO:0000256" key="5">
    <source>
        <dbReference type="ARBA" id="ARBA00023242"/>
    </source>
</evidence>
<reference evidence="6 7" key="1">
    <citation type="journal article" date="2020" name="IScience">
        <title>Genome Sequencing of the Endangered Kingdonia uniflora (Circaeasteraceae, Ranunculales) Reveals Potential Mechanisms of Evolutionary Specialization.</title>
        <authorList>
            <person name="Sun Y."/>
            <person name="Deng T."/>
            <person name="Zhang A."/>
            <person name="Moore M.J."/>
            <person name="Landis J.B."/>
            <person name="Lin N."/>
            <person name="Zhang H."/>
            <person name="Zhang X."/>
            <person name="Huang J."/>
            <person name="Zhang X."/>
            <person name="Sun H."/>
            <person name="Wang H."/>
        </authorList>
    </citation>
    <scope>NUCLEOTIDE SEQUENCE [LARGE SCALE GENOMIC DNA]</scope>
    <source>
        <strain evidence="6">TB1705</strain>
        <tissue evidence="6">Leaf</tissue>
    </source>
</reference>
<dbReference type="Gene3D" id="2.40.330.10">
    <property type="entry name" value="DNA-binding pseudobarrel domain"/>
    <property type="match status" value="1"/>
</dbReference>
<keyword evidence="7" id="KW-1185">Reference proteome</keyword>
<protein>
    <recommendedName>
        <fullName evidence="8">B3 domain-containing protein</fullName>
    </recommendedName>
</protein>
<dbReference type="OrthoDB" id="1915967at2759"/>
<dbReference type="InterPro" id="IPR015300">
    <property type="entry name" value="DNA-bd_pseudobarrel_sf"/>
</dbReference>
<accession>A0A7J7M6S9</accession>
<dbReference type="GO" id="GO:0005634">
    <property type="term" value="C:nucleus"/>
    <property type="evidence" value="ECO:0007669"/>
    <property type="project" value="UniProtKB-SubCell"/>
</dbReference>
<dbReference type="SUPFAM" id="SSF101936">
    <property type="entry name" value="DNA-binding pseudobarrel domain"/>
    <property type="match status" value="1"/>
</dbReference>
<sequence>MVKTSKEIVLVRPSCVTKQEPLDLGLHLYKNPYTIVKNLMMSDLNENHRLMLPTKETNKHILRLMNAYDEAMVKSGQGLKVVVKDLDKSTEHTLIFKQWKSSGSYVFVLNWNRDFVVRRNLKIGDRIGMLWDTETHCFYFAVLHKPYLCPPLPTHKSYLRLHRRVLKLGSKLYTLYTNKPNATPQQVLRLR</sequence>
<dbReference type="EMBL" id="JACGCM010001734">
    <property type="protein sequence ID" value="KAF6150552.1"/>
    <property type="molecule type" value="Genomic_DNA"/>
</dbReference>
<keyword evidence="3" id="KW-0238">DNA-binding</keyword>
<dbReference type="PANTHER" id="PTHR34269:SF11">
    <property type="entry name" value="B3 DOMAIN PROTEIN"/>
    <property type="match status" value="1"/>
</dbReference>
<dbReference type="GO" id="GO:0003677">
    <property type="term" value="F:DNA binding"/>
    <property type="evidence" value="ECO:0007669"/>
    <property type="project" value="UniProtKB-KW"/>
</dbReference>
<evidence type="ECO:0008006" key="8">
    <source>
        <dbReference type="Google" id="ProtNLM"/>
    </source>
</evidence>
<organism evidence="6 7">
    <name type="scientific">Kingdonia uniflora</name>
    <dbReference type="NCBI Taxonomy" id="39325"/>
    <lineage>
        <taxon>Eukaryota</taxon>
        <taxon>Viridiplantae</taxon>
        <taxon>Streptophyta</taxon>
        <taxon>Embryophyta</taxon>
        <taxon>Tracheophyta</taxon>
        <taxon>Spermatophyta</taxon>
        <taxon>Magnoliopsida</taxon>
        <taxon>Ranunculales</taxon>
        <taxon>Circaeasteraceae</taxon>
        <taxon>Kingdonia</taxon>
    </lineage>
</organism>
<dbReference type="Proteomes" id="UP000541444">
    <property type="component" value="Unassembled WGS sequence"/>
</dbReference>
<dbReference type="CDD" id="cd10017">
    <property type="entry name" value="B3_DNA"/>
    <property type="match status" value="1"/>
</dbReference>
<keyword evidence="4" id="KW-0804">Transcription</keyword>